<comment type="similarity">
    <text evidence="5">Belongs to the CheB family.</text>
</comment>
<evidence type="ECO:0000256" key="5">
    <source>
        <dbReference type="HAMAP-Rule" id="MF_00099"/>
    </source>
</evidence>
<comment type="subcellular location">
    <subcellularLocation>
        <location evidence="5">Cytoplasm</location>
    </subcellularLocation>
</comment>
<dbReference type="NCBIfam" id="NF009206">
    <property type="entry name" value="PRK12555.1"/>
    <property type="match status" value="1"/>
</dbReference>
<dbReference type="SMART" id="SM00448">
    <property type="entry name" value="REC"/>
    <property type="match status" value="1"/>
</dbReference>
<evidence type="ECO:0000256" key="1">
    <source>
        <dbReference type="ARBA" id="ARBA00022490"/>
    </source>
</evidence>
<keyword evidence="1 5" id="KW-0963">Cytoplasm</keyword>
<keyword evidence="2 5" id="KW-0145">Chemotaxis</keyword>
<evidence type="ECO:0000256" key="6">
    <source>
        <dbReference type="PROSITE-ProRule" id="PRU00050"/>
    </source>
</evidence>
<feature type="modified residue" description="4-aspartylphosphate" evidence="5 7">
    <location>
        <position position="57"/>
    </location>
</feature>
<feature type="domain" description="Response regulatory" evidence="9">
    <location>
        <begin position="6"/>
        <end position="123"/>
    </location>
</feature>
<comment type="domain">
    <text evidence="5">Contains a C-terminal catalytic domain, and an N-terminal region which modulates catalytic activity.</text>
</comment>
<dbReference type="NCBIfam" id="NF001965">
    <property type="entry name" value="PRK00742.1"/>
    <property type="match status" value="1"/>
</dbReference>
<proteinExistence type="inferred from homology"/>
<dbReference type="HAMAP" id="MF_00099">
    <property type="entry name" value="CheB_chemtxs"/>
    <property type="match status" value="1"/>
</dbReference>
<dbReference type="InterPro" id="IPR008248">
    <property type="entry name" value="CheB-like"/>
</dbReference>
<dbReference type="EMBL" id="JBHRSZ010000002">
    <property type="protein sequence ID" value="MFC3150040.1"/>
    <property type="molecule type" value="Genomic_DNA"/>
</dbReference>
<dbReference type="PROSITE" id="PS50110">
    <property type="entry name" value="RESPONSE_REGULATORY"/>
    <property type="match status" value="1"/>
</dbReference>
<dbReference type="InterPro" id="IPR001789">
    <property type="entry name" value="Sig_transdc_resp-reg_receiver"/>
</dbReference>
<dbReference type="CDD" id="cd17541">
    <property type="entry name" value="REC_CheB-like"/>
    <property type="match status" value="1"/>
</dbReference>
<dbReference type="Pfam" id="PF00072">
    <property type="entry name" value="Response_reg"/>
    <property type="match status" value="1"/>
</dbReference>
<keyword evidence="12" id="KW-1185">Reference proteome</keyword>
<evidence type="ECO:0000256" key="3">
    <source>
        <dbReference type="ARBA" id="ARBA00022801"/>
    </source>
</evidence>
<evidence type="ECO:0000259" key="10">
    <source>
        <dbReference type="PROSITE" id="PS50122"/>
    </source>
</evidence>
<dbReference type="Gene3D" id="3.40.50.180">
    <property type="entry name" value="Methylesterase CheB, C-terminal domain"/>
    <property type="match status" value="1"/>
</dbReference>
<feature type="active site" evidence="5 6">
    <location>
        <position position="202"/>
    </location>
</feature>
<dbReference type="PANTHER" id="PTHR42872">
    <property type="entry name" value="PROTEIN-GLUTAMATE METHYLESTERASE/PROTEIN-GLUTAMINE GLUTAMINASE"/>
    <property type="match status" value="1"/>
</dbReference>
<evidence type="ECO:0000256" key="4">
    <source>
        <dbReference type="ARBA" id="ARBA00048267"/>
    </source>
</evidence>
<evidence type="ECO:0000313" key="12">
    <source>
        <dbReference type="Proteomes" id="UP001595476"/>
    </source>
</evidence>
<evidence type="ECO:0000259" key="9">
    <source>
        <dbReference type="PROSITE" id="PS50110"/>
    </source>
</evidence>
<dbReference type="InterPro" id="IPR011006">
    <property type="entry name" value="CheY-like_superfamily"/>
</dbReference>
<evidence type="ECO:0000313" key="11">
    <source>
        <dbReference type="EMBL" id="MFC3150040.1"/>
    </source>
</evidence>
<dbReference type="SUPFAM" id="SSF52738">
    <property type="entry name" value="Methylesterase CheB, C-terminal domain"/>
    <property type="match status" value="1"/>
</dbReference>
<dbReference type="PANTHER" id="PTHR42872:SF6">
    <property type="entry name" value="PROTEIN-GLUTAMATE METHYLESTERASE_PROTEIN-GLUTAMINE GLUTAMINASE"/>
    <property type="match status" value="1"/>
</dbReference>
<dbReference type="InterPro" id="IPR000673">
    <property type="entry name" value="Sig_transdc_resp-reg_Me-estase"/>
</dbReference>
<dbReference type="RefSeq" id="WP_386716107.1">
    <property type="nucleotide sequence ID" value="NZ_JBHRSZ010000002.1"/>
</dbReference>
<name>A0ABV7HCA9_9GAMM</name>
<evidence type="ECO:0000256" key="7">
    <source>
        <dbReference type="PROSITE-ProRule" id="PRU00169"/>
    </source>
</evidence>
<comment type="PTM">
    <text evidence="5">Phosphorylated by CheA. Phosphorylation of the N-terminal regulatory domain activates the methylesterase activity.</text>
</comment>
<dbReference type="Proteomes" id="UP001595476">
    <property type="component" value="Unassembled WGS sequence"/>
</dbReference>
<dbReference type="PROSITE" id="PS50122">
    <property type="entry name" value="CHEB"/>
    <property type="match status" value="1"/>
</dbReference>
<dbReference type="EC" id="3.5.1.44" evidence="5"/>
<comment type="catalytic activity">
    <reaction evidence="4 5">
        <text>[protein]-L-glutamate 5-O-methyl ester + H2O = L-glutamyl-[protein] + methanol + H(+)</text>
        <dbReference type="Rhea" id="RHEA:23236"/>
        <dbReference type="Rhea" id="RHEA-COMP:10208"/>
        <dbReference type="Rhea" id="RHEA-COMP:10311"/>
        <dbReference type="ChEBI" id="CHEBI:15377"/>
        <dbReference type="ChEBI" id="CHEBI:15378"/>
        <dbReference type="ChEBI" id="CHEBI:17790"/>
        <dbReference type="ChEBI" id="CHEBI:29973"/>
        <dbReference type="ChEBI" id="CHEBI:82795"/>
        <dbReference type="EC" id="3.1.1.61"/>
    </reaction>
</comment>
<comment type="catalytic activity">
    <reaction evidence="5">
        <text>L-glutaminyl-[protein] + H2O = L-glutamyl-[protein] + NH4(+)</text>
        <dbReference type="Rhea" id="RHEA:16441"/>
        <dbReference type="Rhea" id="RHEA-COMP:10207"/>
        <dbReference type="Rhea" id="RHEA-COMP:10208"/>
        <dbReference type="ChEBI" id="CHEBI:15377"/>
        <dbReference type="ChEBI" id="CHEBI:28938"/>
        <dbReference type="ChEBI" id="CHEBI:29973"/>
        <dbReference type="ChEBI" id="CHEBI:30011"/>
        <dbReference type="EC" id="3.5.1.44"/>
    </reaction>
</comment>
<keyword evidence="5 7" id="KW-0597">Phosphoprotein</keyword>
<evidence type="ECO:0000256" key="2">
    <source>
        <dbReference type="ARBA" id="ARBA00022500"/>
    </source>
</evidence>
<evidence type="ECO:0000256" key="8">
    <source>
        <dbReference type="SAM" id="MobiDB-lite"/>
    </source>
</evidence>
<comment type="caution">
    <text evidence="11">The sequence shown here is derived from an EMBL/GenBank/DDBJ whole genome shotgun (WGS) entry which is preliminary data.</text>
</comment>
<feature type="active site" evidence="5 6">
    <location>
        <position position="298"/>
    </location>
</feature>
<feature type="domain" description="CheB-type methylesterase" evidence="10">
    <location>
        <begin position="164"/>
        <end position="356"/>
    </location>
</feature>
<organism evidence="11 12">
    <name type="scientific">Litoribrevibacter euphylliae</name>
    <dbReference type="NCBI Taxonomy" id="1834034"/>
    <lineage>
        <taxon>Bacteria</taxon>
        <taxon>Pseudomonadati</taxon>
        <taxon>Pseudomonadota</taxon>
        <taxon>Gammaproteobacteria</taxon>
        <taxon>Oceanospirillales</taxon>
        <taxon>Oceanospirillaceae</taxon>
        <taxon>Litoribrevibacter</taxon>
    </lineage>
</organism>
<dbReference type="CDD" id="cd16432">
    <property type="entry name" value="CheB_Rec"/>
    <property type="match status" value="1"/>
</dbReference>
<feature type="region of interest" description="Disordered" evidence="8">
    <location>
        <begin position="139"/>
        <end position="161"/>
    </location>
</feature>
<comment type="function">
    <text evidence="5">Involved in chemotaxis. Part of a chemotaxis signal transduction system that modulates chemotaxis in response to various stimuli. Catalyzes the demethylation of specific methylglutamate residues introduced into the chemoreceptors (methyl-accepting chemotaxis proteins or MCP) by CheR. Also mediates the irreversible deamidation of specific glutamine residues to glutamic acid.</text>
</comment>
<dbReference type="Pfam" id="PF01339">
    <property type="entry name" value="CheB_methylest"/>
    <property type="match status" value="1"/>
</dbReference>
<dbReference type="EC" id="3.1.1.61" evidence="5"/>
<gene>
    <name evidence="5" type="primary">cheB</name>
    <name evidence="11" type="ORF">ACFOEK_03285</name>
</gene>
<dbReference type="GO" id="GO:0008984">
    <property type="term" value="F:protein-glutamate methylesterase activity"/>
    <property type="evidence" value="ECO:0007669"/>
    <property type="project" value="UniProtKB-EC"/>
</dbReference>
<dbReference type="SUPFAM" id="SSF52172">
    <property type="entry name" value="CheY-like"/>
    <property type="match status" value="1"/>
</dbReference>
<feature type="active site" evidence="5 6">
    <location>
        <position position="176"/>
    </location>
</feature>
<protein>
    <recommendedName>
        <fullName evidence="5">Protein-glutamate methylesterase/protein-glutamine glutaminase</fullName>
        <ecNumber evidence="5">3.1.1.61</ecNumber>
        <ecNumber evidence="5">3.5.1.44</ecNumber>
    </recommendedName>
</protein>
<dbReference type="Gene3D" id="3.40.50.2300">
    <property type="match status" value="1"/>
</dbReference>
<dbReference type="PIRSF" id="PIRSF000876">
    <property type="entry name" value="RR_chemtxs_CheB"/>
    <property type="match status" value="1"/>
</dbReference>
<keyword evidence="3 5" id="KW-0378">Hydrolase</keyword>
<sequence>MKKKIRVLVVDDSAVVRQVVSGILSEQPDIEVIATAADPYFAIEKMRGNWPDVITLDVEMPRMDGITFLKKIMKSRPTPVVICSSLTEKGAETTMEAMSAGAVAIFTKPQIGVHQFLKDSATQLVQAVREAAQSKASKIASSITPSARPKTTLPPLQGQPKAMTKTTEKVIAIGTSTGGTTALECVLKDLSTDCPGIVIVQHMPEKFTAAFAKRLDDICKIDVKEATKGDRVRPGLALVAPGAQHMLLTRSGAFYYVDVKPGPAVNRHCPSVDVLFRSVAQIAGKNSVGIILTGMGDDGARGLLEMREAGATTYGQDEQSCVVYGMPKEAHERGAVQITVGLNQVAGVISQYTSFK</sequence>
<reference evidence="12" key="1">
    <citation type="journal article" date="2019" name="Int. J. Syst. Evol. Microbiol.">
        <title>The Global Catalogue of Microorganisms (GCM) 10K type strain sequencing project: providing services to taxonomists for standard genome sequencing and annotation.</title>
        <authorList>
            <consortium name="The Broad Institute Genomics Platform"/>
            <consortium name="The Broad Institute Genome Sequencing Center for Infectious Disease"/>
            <person name="Wu L."/>
            <person name="Ma J."/>
        </authorList>
    </citation>
    <scope>NUCLEOTIDE SEQUENCE [LARGE SCALE GENOMIC DNA]</scope>
    <source>
        <strain evidence="12">KCTC 52438</strain>
    </source>
</reference>
<dbReference type="InterPro" id="IPR035909">
    <property type="entry name" value="CheB_C"/>
</dbReference>
<accession>A0ABV7HCA9</accession>